<proteinExistence type="predicted"/>
<dbReference type="Pfam" id="PF09995">
    <property type="entry name" value="MPAB_Lcp_cat"/>
    <property type="match status" value="1"/>
</dbReference>
<accession>A0A495Y1G6</accession>
<keyword evidence="4" id="KW-1185">Reference proteome</keyword>
<reference evidence="3 4" key="1">
    <citation type="submission" date="2018-10" db="EMBL/GenBank/DDBJ databases">
        <title>Sequencing the genomes of 1000 actinobacteria strains.</title>
        <authorList>
            <person name="Klenk H.-P."/>
        </authorList>
    </citation>
    <scope>NUCLEOTIDE SEQUENCE [LARGE SCALE GENOMIC DNA]</scope>
    <source>
        <strain evidence="3 4">DSM 44267</strain>
    </source>
</reference>
<evidence type="ECO:0000313" key="3">
    <source>
        <dbReference type="EMBL" id="RKT79449.1"/>
    </source>
</evidence>
<dbReference type="PANTHER" id="PTHR36151:SF3">
    <property type="entry name" value="ER-BOUND OXYGENASE MPAB_MPAB'_RUBBER OXYGENASE CATALYTIC DOMAIN-CONTAINING PROTEIN"/>
    <property type="match status" value="1"/>
</dbReference>
<sequence length="350" mass="38186">MGADAGSFVEAVTATVFTRDVTAATSPREVTHASGRRRSVEDMDPVSDLTRFVQRRLGTALRNRVAGDDAPQHAERIWGAEGERWFTPDDPIWRVHADASMFPGGIASLLLQSLHPLAMAGVAGHSGYRGDPWGRLQRTSHYLAITTYGTVEHAHEVIGHVRGIHERVRGKDEKGRPYSAADPHLLRWVHLAEIDSFLRAHQTFGSDPLSPRDTDRYVEQAGVPAALLGVVDPPRSVAELRRALEEYRPELEPSEAARDAARFLLLDPPLPFVARPGYATLATGGLSLLPPWALEMLEIPLPRPVSRLVARPVGRFGTAAVRWGMAGLGERRPSDQDVTDPTPDATAAAS</sequence>
<evidence type="ECO:0000259" key="2">
    <source>
        <dbReference type="Pfam" id="PF09995"/>
    </source>
</evidence>
<evidence type="ECO:0000256" key="1">
    <source>
        <dbReference type="SAM" id="MobiDB-lite"/>
    </source>
</evidence>
<feature type="region of interest" description="Disordered" evidence="1">
    <location>
        <begin position="327"/>
        <end position="350"/>
    </location>
</feature>
<comment type="caution">
    <text evidence="3">The sequence shown here is derived from an EMBL/GenBank/DDBJ whole genome shotgun (WGS) entry which is preliminary data.</text>
</comment>
<organism evidence="3 4">
    <name type="scientific">Terracoccus luteus</name>
    <dbReference type="NCBI Taxonomy" id="53356"/>
    <lineage>
        <taxon>Bacteria</taxon>
        <taxon>Bacillati</taxon>
        <taxon>Actinomycetota</taxon>
        <taxon>Actinomycetes</taxon>
        <taxon>Micrococcales</taxon>
        <taxon>Intrasporangiaceae</taxon>
        <taxon>Terracoccus</taxon>
    </lineage>
</organism>
<evidence type="ECO:0000313" key="4">
    <source>
        <dbReference type="Proteomes" id="UP000278440"/>
    </source>
</evidence>
<feature type="domain" description="ER-bound oxygenase mpaB/mpaB'/Rubber oxygenase catalytic" evidence="2">
    <location>
        <begin position="93"/>
        <end position="314"/>
    </location>
</feature>
<dbReference type="InterPro" id="IPR018713">
    <property type="entry name" value="MPAB/Lcp_cat_dom"/>
</dbReference>
<protein>
    <submittedName>
        <fullName evidence="3">Uncharacterized protein (DUF2236 family)</fullName>
    </submittedName>
</protein>
<dbReference type="Proteomes" id="UP000278440">
    <property type="component" value="Unassembled WGS sequence"/>
</dbReference>
<dbReference type="GO" id="GO:0016491">
    <property type="term" value="F:oxidoreductase activity"/>
    <property type="evidence" value="ECO:0007669"/>
    <property type="project" value="InterPro"/>
</dbReference>
<name>A0A495Y1G6_9MICO</name>
<gene>
    <name evidence="3" type="ORF">DFJ68_2921</name>
</gene>
<dbReference type="EMBL" id="RBXT01000001">
    <property type="protein sequence ID" value="RKT79449.1"/>
    <property type="molecule type" value="Genomic_DNA"/>
</dbReference>
<feature type="compositionally biased region" description="Low complexity" evidence="1">
    <location>
        <begin position="339"/>
        <end position="350"/>
    </location>
</feature>
<dbReference type="PANTHER" id="PTHR36151">
    <property type="entry name" value="BLR2777 PROTEIN"/>
    <property type="match status" value="1"/>
</dbReference>
<dbReference type="AlphaFoldDB" id="A0A495Y1G6"/>